<feature type="transmembrane region" description="Helical" evidence="2">
    <location>
        <begin position="7"/>
        <end position="26"/>
    </location>
</feature>
<dbReference type="AlphaFoldDB" id="A0A429ZZ42"/>
<sequence>MKRTKKKYFIMFLFVLIIAGECFYMFQVNLTYKQIVKSDNQVKKVKADLDEANRLKDEYTNTKKLEKMQRDTDSFTKDIDIYDLADKKADAQLSPYTKAIDSYKEPAKSKDLKTQINTFNSLIQLTPPYTSKSEARDTLYNSAKGEID</sequence>
<organism evidence="3 4">
    <name type="scientific">Vagococcus vulneris</name>
    <dbReference type="NCBI Taxonomy" id="1977869"/>
    <lineage>
        <taxon>Bacteria</taxon>
        <taxon>Bacillati</taxon>
        <taxon>Bacillota</taxon>
        <taxon>Bacilli</taxon>
        <taxon>Lactobacillales</taxon>
        <taxon>Enterococcaceae</taxon>
        <taxon>Vagococcus</taxon>
    </lineage>
</organism>
<dbReference type="OrthoDB" id="9973817at2"/>
<evidence type="ECO:0000313" key="4">
    <source>
        <dbReference type="Proteomes" id="UP000287857"/>
    </source>
</evidence>
<dbReference type="RefSeq" id="WP_125983577.1">
    <property type="nucleotide sequence ID" value="NZ_NGJS01000005.1"/>
</dbReference>
<dbReference type="Proteomes" id="UP000287857">
    <property type="component" value="Unassembled WGS sequence"/>
</dbReference>
<dbReference type="EMBL" id="NGJS01000005">
    <property type="protein sequence ID" value="RST99275.1"/>
    <property type="molecule type" value="Genomic_DNA"/>
</dbReference>
<name>A0A429ZZ42_9ENTE</name>
<keyword evidence="2" id="KW-1133">Transmembrane helix</keyword>
<protein>
    <submittedName>
        <fullName evidence="3">Uncharacterized protein</fullName>
    </submittedName>
</protein>
<accession>A0A429ZZ42</accession>
<keyword evidence="2" id="KW-0812">Transmembrane</keyword>
<keyword evidence="1" id="KW-0175">Coiled coil</keyword>
<feature type="coiled-coil region" evidence="1">
    <location>
        <begin position="35"/>
        <end position="69"/>
    </location>
</feature>
<keyword evidence="2" id="KW-0472">Membrane</keyword>
<reference evidence="3 4" key="1">
    <citation type="submission" date="2017-05" db="EMBL/GenBank/DDBJ databases">
        <title>Vagococcus spp. assemblies.</title>
        <authorList>
            <person name="Gulvik C.A."/>
        </authorList>
    </citation>
    <scope>NUCLEOTIDE SEQUENCE [LARGE SCALE GENOMIC DNA]</scope>
    <source>
        <strain evidence="3 4">SS1995</strain>
    </source>
</reference>
<keyword evidence="4" id="KW-1185">Reference proteome</keyword>
<evidence type="ECO:0000256" key="1">
    <source>
        <dbReference type="SAM" id="Coils"/>
    </source>
</evidence>
<comment type="caution">
    <text evidence="3">The sequence shown here is derived from an EMBL/GenBank/DDBJ whole genome shotgun (WGS) entry which is preliminary data.</text>
</comment>
<gene>
    <name evidence="3" type="ORF">CBF37_04715</name>
</gene>
<evidence type="ECO:0000313" key="3">
    <source>
        <dbReference type="EMBL" id="RST99275.1"/>
    </source>
</evidence>
<proteinExistence type="predicted"/>
<evidence type="ECO:0000256" key="2">
    <source>
        <dbReference type="SAM" id="Phobius"/>
    </source>
</evidence>